<evidence type="ECO:0000256" key="5">
    <source>
        <dbReference type="ARBA" id="ARBA00023180"/>
    </source>
</evidence>
<evidence type="ECO:0000256" key="3">
    <source>
        <dbReference type="ARBA" id="ARBA00022514"/>
    </source>
</evidence>
<evidence type="ECO:0000313" key="8">
    <source>
        <dbReference type="EMBL" id="QEL53695.1"/>
    </source>
</evidence>
<dbReference type="EMBL" id="MN186881">
    <property type="protein sequence ID" value="QEL53695.1"/>
    <property type="molecule type" value="mRNA"/>
</dbReference>
<dbReference type="GO" id="GO:0006955">
    <property type="term" value="P:immune response"/>
    <property type="evidence" value="ECO:0007669"/>
    <property type="project" value="InterPro"/>
</dbReference>
<dbReference type="GO" id="GO:0005125">
    <property type="term" value="F:cytokine activity"/>
    <property type="evidence" value="ECO:0007669"/>
    <property type="project" value="UniProtKB-KW"/>
</dbReference>
<evidence type="ECO:0000256" key="2">
    <source>
        <dbReference type="ARBA" id="ARBA00007566"/>
    </source>
</evidence>
<dbReference type="GO" id="GO:0005615">
    <property type="term" value="C:extracellular space"/>
    <property type="evidence" value="ECO:0007669"/>
    <property type="project" value="UniProtKB-KW"/>
</dbReference>
<protein>
    <submittedName>
        <fullName evidence="8">Interferon gamma</fullName>
    </submittedName>
</protein>
<dbReference type="PANTHER" id="PTHR11419:SF0">
    <property type="entry name" value="INTERFERON GAMMA"/>
    <property type="match status" value="1"/>
</dbReference>
<dbReference type="InterPro" id="IPR002069">
    <property type="entry name" value="Interferon_gamma"/>
</dbReference>
<feature type="compositionally biased region" description="Basic residues" evidence="6">
    <location>
        <begin position="181"/>
        <end position="199"/>
    </location>
</feature>
<dbReference type="InterPro" id="IPR009079">
    <property type="entry name" value="4_helix_cytokine-like_core"/>
</dbReference>
<feature type="chain" id="PRO_5023058524" evidence="7">
    <location>
        <begin position="21"/>
        <end position="199"/>
    </location>
</feature>
<evidence type="ECO:0000256" key="7">
    <source>
        <dbReference type="SAM" id="SignalP"/>
    </source>
</evidence>
<name>A0A5C1DBQ7_TRAOV</name>
<dbReference type="OrthoDB" id="8957647at2759"/>
<accession>A0A5C1DBQ7</accession>
<feature type="signal peptide" evidence="7">
    <location>
        <begin position="1"/>
        <end position="20"/>
    </location>
</feature>
<keyword evidence="4" id="KW-0964">Secreted</keyword>
<dbReference type="PANTHER" id="PTHR11419">
    <property type="entry name" value="INTERFERON GAMMA"/>
    <property type="match status" value="1"/>
</dbReference>
<dbReference type="AlphaFoldDB" id="A0A5C1DBQ7"/>
<dbReference type="GO" id="GO:0005133">
    <property type="term" value="F:type II interferon receptor binding"/>
    <property type="evidence" value="ECO:0007669"/>
    <property type="project" value="InterPro"/>
</dbReference>
<proteinExistence type="evidence at transcript level"/>
<evidence type="ECO:0000256" key="1">
    <source>
        <dbReference type="ARBA" id="ARBA00004613"/>
    </source>
</evidence>
<comment type="similarity">
    <text evidence="2">Belongs to the type II (or gamma) interferon family.</text>
</comment>
<keyword evidence="5" id="KW-0325">Glycoprotein</keyword>
<organism evidence="8">
    <name type="scientific">Trachinotus ovatus</name>
    <name type="common">Derbio</name>
    <name type="synonym">Gasterosteus ovatus</name>
    <dbReference type="NCBI Taxonomy" id="173339"/>
    <lineage>
        <taxon>Eukaryota</taxon>
        <taxon>Metazoa</taxon>
        <taxon>Chordata</taxon>
        <taxon>Craniata</taxon>
        <taxon>Vertebrata</taxon>
        <taxon>Euteleostomi</taxon>
        <taxon>Actinopterygii</taxon>
        <taxon>Neopterygii</taxon>
        <taxon>Teleostei</taxon>
        <taxon>Neoteleostei</taxon>
        <taxon>Acanthomorphata</taxon>
        <taxon>Carangaria</taxon>
        <taxon>Carangiformes</taxon>
        <taxon>Carangidae</taxon>
        <taxon>Trachinotus</taxon>
    </lineage>
</organism>
<dbReference type="SUPFAM" id="SSF47266">
    <property type="entry name" value="4-helical cytokines"/>
    <property type="match status" value="1"/>
</dbReference>
<dbReference type="Gene3D" id="1.20.1250.10">
    <property type="match status" value="1"/>
</dbReference>
<sequence length="199" mass="22634">MVAAARAVVCVTLWLTVCQARGFTLPAKMNKTISNLLQHYNISSKLRYSGKPVFSRELLTGKLETKKLILGGVLEAYEKLLDQMLKELPSPGTQTATAAPIPADKAGLEVGEDVRTQLTYILEKVQDLRKHHYQEQDNILQKLHALKHIQMDNLVVQNKALFELPRLYSEASSLLGEMKKQMRRRRRRQARRAKTSLRA</sequence>
<keyword evidence="7" id="KW-0732">Signal</keyword>
<evidence type="ECO:0000256" key="4">
    <source>
        <dbReference type="ARBA" id="ARBA00022525"/>
    </source>
</evidence>
<evidence type="ECO:0000256" key="6">
    <source>
        <dbReference type="SAM" id="MobiDB-lite"/>
    </source>
</evidence>
<keyword evidence="3" id="KW-0202">Cytokine</keyword>
<reference evidence="8" key="1">
    <citation type="journal article" date="2019" name="Fish Shellfish Immunol.">
        <title>Functional characterization of IRF8 regulation of type II IFN in golden pompano (Trachinotus ovatus).</title>
        <authorList>
            <person name="Zhu K.C."/>
            <person name="Guo H.Y."/>
            <person name="Zhang N."/>
            <person name="Liu B.S."/>
            <person name="Guo L."/>
            <person name="Jiang S.G."/>
            <person name="Zhang D.C."/>
        </authorList>
    </citation>
    <scope>NUCLEOTIDE SEQUENCE</scope>
</reference>
<feature type="region of interest" description="Disordered" evidence="6">
    <location>
        <begin position="178"/>
        <end position="199"/>
    </location>
</feature>
<comment type="subcellular location">
    <subcellularLocation>
        <location evidence="1">Secreted</location>
    </subcellularLocation>
</comment>